<keyword evidence="3" id="KW-1185">Reference proteome</keyword>
<gene>
    <name evidence="2" type="ORF">PG986_004147</name>
</gene>
<name>A0ABR1QLS0_9PEZI</name>
<keyword evidence="1" id="KW-0472">Membrane</keyword>
<proteinExistence type="predicted"/>
<comment type="caution">
    <text evidence="2">The sequence shown here is derived from an EMBL/GenBank/DDBJ whole genome shotgun (WGS) entry which is preliminary data.</text>
</comment>
<feature type="transmembrane region" description="Helical" evidence="1">
    <location>
        <begin position="371"/>
        <end position="392"/>
    </location>
</feature>
<accession>A0ABR1QLS0</accession>
<dbReference type="Proteomes" id="UP001391051">
    <property type="component" value="Unassembled WGS sequence"/>
</dbReference>
<keyword evidence="1" id="KW-1133">Transmembrane helix</keyword>
<protein>
    <submittedName>
        <fullName evidence="2">Uncharacterized protein</fullName>
    </submittedName>
</protein>
<evidence type="ECO:0000313" key="3">
    <source>
        <dbReference type="Proteomes" id="UP001391051"/>
    </source>
</evidence>
<dbReference type="RefSeq" id="XP_066702996.1">
    <property type="nucleotide sequence ID" value="XM_066840369.1"/>
</dbReference>
<reference evidence="2 3" key="1">
    <citation type="submission" date="2023-01" db="EMBL/GenBank/DDBJ databases">
        <title>Analysis of 21 Apiospora genomes using comparative genomics revels a genus with tremendous synthesis potential of carbohydrate active enzymes and secondary metabolites.</title>
        <authorList>
            <person name="Sorensen T."/>
        </authorList>
    </citation>
    <scope>NUCLEOTIDE SEQUENCE [LARGE SCALE GENOMIC DNA]</scope>
    <source>
        <strain evidence="2 3">CBS 24483</strain>
    </source>
</reference>
<dbReference type="EMBL" id="JAQQWE010000003">
    <property type="protein sequence ID" value="KAK7959293.1"/>
    <property type="molecule type" value="Genomic_DNA"/>
</dbReference>
<organism evidence="2 3">
    <name type="scientific">Apiospora aurea</name>
    <dbReference type="NCBI Taxonomy" id="335848"/>
    <lineage>
        <taxon>Eukaryota</taxon>
        <taxon>Fungi</taxon>
        <taxon>Dikarya</taxon>
        <taxon>Ascomycota</taxon>
        <taxon>Pezizomycotina</taxon>
        <taxon>Sordariomycetes</taxon>
        <taxon>Xylariomycetidae</taxon>
        <taxon>Amphisphaeriales</taxon>
        <taxon>Apiosporaceae</taxon>
        <taxon>Apiospora</taxon>
    </lineage>
</organism>
<dbReference type="GeneID" id="92073431"/>
<evidence type="ECO:0000313" key="2">
    <source>
        <dbReference type="EMBL" id="KAK7959293.1"/>
    </source>
</evidence>
<evidence type="ECO:0000256" key="1">
    <source>
        <dbReference type="SAM" id="Phobius"/>
    </source>
</evidence>
<keyword evidence="1" id="KW-0812">Transmembrane</keyword>
<sequence length="394" mass="45437">MALSLPRDLIKDDPELQWLNSTCLPIWETRSKQRHVARPERPEYAIALGLAPNAKWEGVLVQLREGMRRNESIRTTLKSAKATEQGASIHNDTAVGGKSSCISSWIAEYPHFFPVIATLLYAQESHRVLPEEKHTSTIPEYNAAAQENLKLGVKLRPQFKRLFFEMLHVDYGSSWMRVKPVEQGNCWVDFLRFTSSVISYANHFSQSWDDMDVTDVTVPDVVKEISSACDEFDPSDFAMILYYFHTHHRVLGSDKKVKYTCVMQALIDDIALLGNSERLHRKLSVDYNVLISQVDGPFSDTWAMKATARSYKEWHQLSLIIPTKKTLVEPYTEPKANYRQRWAKWMVIILLHNAFELMGERLLPSLMQKTWLWYTIVLVGFGFIKTSFDAIWDS</sequence>